<sequence length="56" mass="6638">MYKNTKKAREKQNLRIKVFVFRTILVISQINKKTNIYHSSKLYGITRKSYRCIGGT</sequence>
<keyword evidence="2" id="KW-1185">Reference proteome</keyword>
<dbReference type="AlphaFoldDB" id="A0A133QD03"/>
<comment type="caution">
    <text evidence="1">The sequence shown here is derived from an EMBL/GenBank/DDBJ whole genome shotgun (WGS) entry which is preliminary data.</text>
</comment>
<dbReference type="Proteomes" id="UP000070533">
    <property type="component" value="Unassembled WGS sequence"/>
</dbReference>
<accession>A0A133QD03</accession>
<gene>
    <name evidence="1" type="ORF">HMPREF3226_01011</name>
</gene>
<evidence type="ECO:0000313" key="2">
    <source>
        <dbReference type="Proteomes" id="UP000070533"/>
    </source>
</evidence>
<proteinExistence type="predicted"/>
<dbReference type="EMBL" id="LRQG01000061">
    <property type="protein sequence ID" value="KXA40750.1"/>
    <property type="molecule type" value="Genomic_DNA"/>
</dbReference>
<evidence type="ECO:0000313" key="1">
    <source>
        <dbReference type="EMBL" id="KXA40750.1"/>
    </source>
</evidence>
<organism evidence="1 2">
    <name type="scientific">Prevotella corporis</name>
    <dbReference type="NCBI Taxonomy" id="28128"/>
    <lineage>
        <taxon>Bacteria</taxon>
        <taxon>Pseudomonadati</taxon>
        <taxon>Bacteroidota</taxon>
        <taxon>Bacteroidia</taxon>
        <taxon>Bacteroidales</taxon>
        <taxon>Prevotellaceae</taxon>
        <taxon>Prevotella</taxon>
    </lineage>
</organism>
<name>A0A133QD03_9BACT</name>
<reference evidence="2" key="1">
    <citation type="submission" date="2016-01" db="EMBL/GenBank/DDBJ databases">
        <authorList>
            <person name="Mitreva M."/>
            <person name="Pepin K.H."/>
            <person name="Mihindukulasuriya K.A."/>
            <person name="Fulton R."/>
            <person name="Fronick C."/>
            <person name="O'Laughlin M."/>
            <person name="Miner T."/>
            <person name="Herter B."/>
            <person name="Rosa B.A."/>
            <person name="Cordes M."/>
            <person name="Tomlinson C."/>
            <person name="Wollam A."/>
            <person name="Palsikar V.B."/>
            <person name="Mardis E.R."/>
            <person name="Wilson R.K."/>
        </authorList>
    </citation>
    <scope>NUCLEOTIDE SEQUENCE [LARGE SCALE GENOMIC DNA]</scope>
    <source>
        <strain evidence="2">MJR7716</strain>
    </source>
</reference>
<dbReference type="STRING" id="28128.HMPREF3226_01011"/>
<protein>
    <submittedName>
        <fullName evidence="1">Uncharacterized protein</fullName>
    </submittedName>
</protein>